<dbReference type="PANTHER" id="PTHR36854">
    <property type="entry name" value="CHROMOSOME 9, WHOLE GENOME SHOTGUN SEQUENCE"/>
    <property type="match status" value="1"/>
</dbReference>
<comment type="caution">
    <text evidence="1">The sequence shown here is derived from an EMBL/GenBank/DDBJ whole genome shotgun (WGS) entry which is preliminary data.</text>
</comment>
<dbReference type="AlphaFoldDB" id="A8PYQ8"/>
<sequence>MNKLEERKWSIYNQPVRFVHVCKCTCFTTNVTLIPIYWPKDGRNLCSTCTKNFCVEQVEGCRGAQIVETNSDTATGFEGQVWAKCFGV</sequence>
<dbReference type="KEGG" id="mgl:MGL_1707"/>
<protein>
    <submittedName>
        <fullName evidence="1">Uncharacterized protein</fullName>
    </submittedName>
</protein>
<gene>
    <name evidence="1" type="ORF">MGL_1707</name>
</gene>
<evidence type="ECO:0000313" key="1">
    <source>
        <dbReference type="EMBL" id="EDP44310.1"/>
    </source>
</evidence>
<proteinExistence type="predicted"/>
<keyword evidence="2" id="KW-1185">Reference proteome</keyword>
<dbReference type="InParanoid" id="A8PYQ8"/>
<dbReference type="Proteomes" id="UP000008837">
    <property type="component" value="Unassembled WGS sequence"/>
</dbReference>
<dbReference type="GeneID" id="5855831"/>
<reference evidence="1 2" key="1">
    <citation type="journal article" date="2007" name="Proc. Natl. Acad. Sci. U.S.A.">
        <title>Dandruff-associated Malassezia genomes reveal convergent and divergent virulence traits shared with plant and human fungal pathogens.</title>
        <authorList>
            <person name="Xu J."/>
            <person name="Saunders C.W."/>
            <person name="Hu P."/>
            <person name="Grant R.A."/>
            <person name="Boekhout T."/>
            <person name="Kuramae E.E."/>
            <person name="Kronstad J.W."/>
            <person name="Deangelis Y.M."/>
            <person name="Reeder N.L."/>
            <person name="Johnstone K.R."/>
            <person name="Leland M."/>
            <person name="Fieno A.M."/>
            <person name="Begley W.M."/>
            <person name="Sun Y."/>
            <person name="Lacey M.P."/>
            <person name="Chaudhary T."/>
            <person name="Keough T."/>
            <person name="Chu L."/>
            <person name="Sears R."/>
            <person name="Yuan B."/>
            <person name="Dawson T.L.Jr."/>
        </authorList>
    </citation>
    <scope>NUCLEOTIDE SEQUENCE [LARGE SCALE GENOMIC DNA]</scope>
    <source>
        <strain evidence="2">ATCC MYA-4612 / CBS 7966</strain>
    </source>
</reference>
<accession>A8PYQ8</accession>
<name>A8PYQ8_MALGO</name>
<organism evidence="1 2">
    <name type="scientific">Malassezia globosa (strain ATCC MYA-4612 / CBS 7966)</name>
    <name type="common">Dandruff-associated fungus</name>
    <dbReference type="NCBI Taxonomy" id="425265"/>
    <lineage>
        <taxon>Eukaryota</taxon>
        <taxon>Fungi</taxon>
        <taxon>Dikarya</taxon>
        <taxon>Basidiomycota</taxon>
        <taxon>Ustilaginomycotina</taxon>
        <taxon>Malasseziomycetes</taxon>
        <taxon>Malasseziales</taxon>
        <taxon>Malasseziaceae</taxon>
        <taxon>Malassezia</taxon>
    </lineage>
</organism>
<evidence type="ECO:0000313" key="2">
    <source>
        <dbReference type="Proteomes" id="UP000008837"/>
    </source>
</evidence>
<dbReference type="VEuPathDB" id="FungiDB:MGL_1707"/>
<dbReference type="RefSeq" id="XP_001731524.1">
    <property type="nucleotide sequence ID" value="XM_001731472.1"/>
</dbReference>
<dbReference type="EMBL" id="AAYY01000004">
    <property type="protein sequence ID" value="EDP44310.1"/>
    <property type="molecule type" value="Genomic_DNA"/>
</dbReference>
<dbReference type="OrthoDB" id="2142503at2759"/>
<dbReference type="OMA" id="FCVEQVE"/>
<dbReference type="PANTHER" id="PTHR36854:SF1">
    <property type="entry name" value="TRANSMEMBRANE PROTEIN"/>
    <property type="match status" value="1"/>
</dbReference>